<sequence length="110" mass="12074">MVDGWTEARLHRPEEETDESAEARAESSGAILGNYLHQRRKGSAPARELNPQPSEYTSTVTTPHCTRNHNTACRDTRPHSQRSGHMGGRQAPSTLLIYSNEANSAGPPSH</sequence>
<dbReference type="AlphaFoldDB" id="A0A9Q1ET82"/>
<comment type="caution">
    <text evidence="2">The sequence shown here is derived from an EMBL/GenBank/DDBJ whole genome shotgun (WGS) entry which is preliminary data.</text>
</comment>
<feature type="compositionally biased region" description="Basic and acidic residues" evidence="1">
    <location>
        <begin position="1"/>
        <end position="14"/>
    </location>
</feature>
<gene>
    <name evidence="2" type="ORF">SKAU_G00318710</name>
</gene>
<accession>A0A9Q1ET82</accession>
<dbReference type="EMBL" id="JAINUF010000013">
    <property type="protein sequence ID" value="KAJ8344542.1"/>
    <property type="molecule type" value="Genomic_DNA"/>
</dbReference>
<evidence type="ECO:0000256" key="1">
    <source>
        <dbReference type="SAM" id="MobiDB-lite"/>
    </source>
</evidence>
<evidence type="ECO:0000313" key="2">
    <source>
        <dbReference type="EMBL" id="KAJ8344542.1"/>
    </source>
</evidence>
<protein>
    <submittedName>
        <fullName evidence="2">Uncharacterized protein</fullName>
    </submittedName>
</protein>
<keyword evidence="3" id="KW-1185">Reference proteome</keyword>
<reference evidence="2" key="1">
    <citation type="journal article" date="2023" name="Science">
        <title>Genome structures resolve the early diversification of teleost fishes.</title>
        <authorList>
            <person name="Parey E."/>
            <person name="Louis A."/>
            <person name="Montfort J."/>
            <person name="Bouchez O."/>
            <person name="Roques C."/>
            <person name="Iampietro C."/>
            <person name="Lluch J."/>
            <person name="Castinel A."/>
            <person name="Donnadieu C."/>
            <person name="Desvignes T."/>
            <person name="Floi Bucao C."/>
            <person name="Jouanno E."/>
            <person name="Wen M."/>
            <person name="Mejri S."/>
            <person name="Dirks R."/>
            <person name="Jansen H."/>
            <person name="Henkel C."/>
            <person name="Chen W.J."/>
            <person name="Zahm M."/>
            <person name="Cabau C."/>
            <person name="Klopp C."/>
            <person name="Thompson A.W."/>
            <person name="Robinson-Rechavi M."/>
            <person name="Braasch I."/>
            <person name="Lecointre G."/>
            <person name="Bobe J."/>
            <person name="Postlethwait J.H."/>
            <person name="Berthelot C."/>
            <person name="Roest Crollius H."/>
            <person name="Guiguen Y."/>
        </authorList>
    </citation>
    <scope>NUCLEOTIDE SEQUENCE</scope>
    <source>
        <strain evidence="2">WJC10195</strain>
    </source>
</reference>
<feature type="compositionally biased region" description="Polar residues" evidence="1">
    <location>
        <begin position="51"/>
        <end position="71"/>
    </location>
</feature>
<evidence type="ECO:0000313" key="3">
    <source>
        <dbReference type="Proteomes" id="UP001152622"/>
    </source>
</evidence>
<organism evidence="2 3">
    <name type="scientific">Synaphobranchus kaupii</name>
    <name type="common">Kaup's arrowtooth eel</name>
    <dbReference type="NCBI Taxonomy" id="118154"/>
    <lineage>
        <taxon>Eukaryota</taxon>
        <taxon>Metazoa</taxon>
        <taxon>Chordata</taxon>
        <taxon>Craniata</taxon>
        <taxon>Vertebrata</taxon>
        <taxon>Euteleostomi</taxon>
        <taxon>Actinopterygii</taxon>
        <taxon>Neopterygii</taxon>
        <taxon>Teleostei</taxon>
        <taxon>Anguilliformes</taxon>
        <taxon>Synaphobranchidae</taxon>
        <taxon>Synaphobranchus</taxon>
    </lineage>
</organism>
<feature type="compositionally biased region" description="Polar residues" evidence="1">
    <location>
        <begin position="91"/>
        <end position="103"/>
    </location>
</feature>
<proteinExistence type="predicted"/>
<name>A0A9Q1ET82_SYNKA</name>
<feature type="region of interest" description="Disordered" evidence="1">
    <location>
        <begin position="1"/>
        <end position="110"/>
    </location>
</feature>
<dbReference type="Proteomes" id="UP001152622">
    <property type="component" value="Chromosome 13"/>
</dbReference>